<evidence type="ECO:0000256" key="1">
    <source>
        <dbReference type="SAM" id="Coils"/>
    </source>
</evidence>
<feature type="compositionally biased region" description="Basic and acidic residues" evidence="2">
    <location>
        <begin position="1"/>
        <end position="10"/>
    </location>
</feature>
<dbReference type="Gene3D" id="1.20.5.1700">
    <property type="match status" value="1"/>
</dbReference>
<reference evidence="3" key="4">
    <citation type="submission" date="2025-09" db="UniProtKB">
        <authorList>
            <consortium name="Ensembl"/>
        </authorList>
    </citation>
    <scope>IDENTIFICATION</scope>
    <source>
        <strain evidence="3">JP 163 A</strain>
    </source>
</reference>
<dbReference type="InterPro" id="IPR042566">
    <property type="entry name" value="L1_C"/>
</dbReference>
<name>A0A3B5QJB9_XIPMA</name>
<reference evidence="3" key="3">
    <citation type="submission" date="2025-08" db="UniProtKB">
        <authorList>
            <consortium name="Ensembl"/>
        </authorList>
    </citation>
    <scope>IDENTIFICATION</scope>
    <source>
        <strain evidence="3">JP 163 A</strain>
    </source>
</reference>
<protein>
    <recommendedName>
        <fullName evidence="5">L1 transposable element RRM domain-containing protein</fullName>
    </recommendedName>
</protein>
<keyword evidence="1" id="KW-0175">Coiled coil</keyword>
<reference evidence="4" key="2">
    <citation type="journal article" date="2013" name="Nat. Genet.">
        <title>The genome of the platyfish, Xiphophorus maculatus, provides insights into evolutionary adaptation and several complex traits.</title>
        <authorList>
            <person name="Schartl M."/>
            <person name="Walter R.B."/>
            <person name="Shen Y."/>
            <person name="Garcia T."/>
            <person name="Catchen J."/>
            <person name="Amores A."/>
            <person name="Braasch I."/>
            <person name="Chalopin D."/>
            <person name="Volff J.N."/>
            <person name="Lesch K.P."/>
            <person name="Bisazza A."/>
            <person name="Minx P."/>
            <person name="Hillier L."/>
            <person name="Wilson R.K."/>
            <person name="Fuerstenberg S."/>
            <person name="Boore J."/>
            <person name="Searle S."/>
            <person name="Postlethwait J.H."/>
            <person name="Warren W.C."/>
        </authorList>
    </citation>
    <scope>NUCLEOTIDE SEQUENCE [LARGE SCALE GENOMIC DNA]</scope>
    <source>
        <strain evidence="4">JP 163 A</strain>
    </source>
</reference>
<dbReference type="Ensembl" id="ENSXMAT00000042558.1">
    <property type="protein sequence ID" value="ENSXMAP00000031639.1"/>
    <property type="gene ID" value="ENSXMAG00000026966.1"/>
</dbReference>
<dbReference type="PANTHER" id="PTHR11505">
    <property type="entry name" value="L1 TRANSPOSABLE ELEMENT-RELATED"/>
    <property type="match status" value="1"/>
</dbReference>
<dbReference type="OMA" id="KCEDMEG"/>
<dbReference type="InterPro" id="IPR004244">
    <property type="entry name" value="Transposase_22"/>
</dbReference>
<dbReference type="Gene3D" id="3.30.250.20">
    <property type="entry name" value="L1 transposable element, C-terminal domain"/>
    <property type="match status" value="1"/>
</dbReference>
<evidence type="ECO:0000313" key="3">
    <source>
        <dbReference type="Ensembl" id="ENSXMAP00000031639.1"/>
    </source>
</evidence>
<proteinExistence type="predicted"/>
<dbReference type="GeneTree" id="ENSGT00940000171226"/>
<evidence type="ECO:0008006" key="5">
    <source>
        <dbReference type="Google" id="ProtNLM"/>
    </source>
</evidence>
<feature type="coiled-coil region" evidence="1">
    <location>
        <begin position="115"/>
        <end position="149"/>
    </location>
</feature>
<feature type="compositionally biased region" description="Polar residues" evidence="2">
    <location>
        <begin position="11"/>
        <end position="26"/>
    </location>
</feature>
<evidence type="ECO:0000313" key="4">
    <source>
        <dbReference type="Proteomes" id="UP000002852"/>
    </source>
</evidence>
<evidence type="ECO:0000256" key="2">
    <source>
        <dbReference type="SAM" id="MobiDB-lite"/>
    </source>
</evidence>
<organism evidence="3 4">
    <name type="scientific">Xiphophorus maculatus</name>
    <name type="common">Southern platyfish</name>
    <name type="synonym">Platypoecilus maculatus</name>
    <dbReference type="NCBI Taxonomy" id="8083"/>
    <lineage>
        <taxon>Eukaryota</taxon>
        <taxon>Metazoa</taxon>
        <taxon>Chordata</taxon>
        <taxon>Craniata</taxon>
        <taxon>Vertebrata</taxon>
        <taxon>Euteleostomi</taxon>
        <taxon>Actinopterygii</taxon>
        <taxon>Neopterygii</taxon>
        <taxon>Teleostei</taxon>
        <taxon>Neoteleostei</taxon>
        <taxon>Acanthomorphata</taxon>
        <taxon>Ovalentaria</taxon>
        <taxon>Atherinomorphae</taxon>
        <taxon>Cyprinodontiformes</taxon>
        <taxon>Poeciliidae</taxon>
        <taxon>Poeciliinae</taxon>
        <taxon>Xiphophorus</taxon>
    </lineage>
</organism>
<sequence length="314" mass="35291">MEETQSEKNKSQNLSGQDYLTANTRATRQRTPEGEDPQPKSPSTSEELRADILTSIRGEISKIIREEMRSALSEEFTALRADINAVRAEIASNATAIHAEITSIKTDIEDVKGGLSTWSDEVNTLQTTVTELQSELVKIRDKCEDMEGRMRRGNIRIVGVEEQPNSAEPKEVSKMIREALQMDRDVKVDRSHRTAALTKPGDGERPRVIIAKLHYDGDAADILRRARDKAPLTYQGKRIAIFPDYTTSVAKARAAFSDARKTLRGRSDVRFGLLYPARLKITYKEDSKEFRDPVKAMYYIWNTIPATITGSETA</sequence>
<dbReference type="InParanoid" id="A0A3B5QJB9"/>
<feature type="region of interest" description="Disordered" evidence="2">
    <location>
        <begin position="1"/>
        <end position="47"/>
    </location>
</feature>
<dbReference type="Proteomes" id="UP000002852">
    <property type="component" value="Unassembled WGS sequence"/>
</dbReference>
<dbReference type="AlphaFoldDB" id="A0A3B5QJB9"/>
<keyword evidence="4" id="KW-1185">Reference proteome</keyword>
<reference evidence="4" key="1">
    <citation type="submission" date="2012-01" db="EMBL/GenBank/DDBJ databases">
        <authorList>
            <person name="Walter R."/>
            <person name="Schartl M."/>
            <person name="Warren W."/>
        </authorList>
    </citation>
    <scope>NUCLEOTIDE SEQUENCE [LARGE SCALE GENOMIC DNA]</scope>
    <source>
        <strain evidence="4">JP 163 A</strain>
    </source>
</reference>
<accession>A0A3B5QJB9</accession>